<sequence length="371" mass="41368">MGRGGSSPPDRIPGPSTRRKPIQRVKRTSWKWIALGVLCAAVLVWFLASRMATRHFDWQLAGRTFTHVRWSWVALSLIPIFGTYYGRALRWAIFLRPIKPKPSIRNLLSATIVGFTAITLFGRPGEFVRPYLIARKEQVPFPSQFAAWVLERIFDLLMALLLFAFALSKVQSSGMHVGEKLTWILAVGGKVGGALGGVILLILLSLRHFAEPLRLRLLGMLHRLPEKRIAHFQKLINALFQGVESMRSDSAMLLIFLYSVAEWVLICFCYWCLAQSFAGVIDLSVVDVLILMGFVSFGAVVQIPGVGGGLQVVAALVLTELFGIRFELASAFALFLWILTFVAIVPLGLIVALKEGLDWHSLRRIGQEESL</sequence>
<evidence type="ECO:0000256" key="7">
    <source>
        <dbReference type="SAM" id="Phobius"/>
    </source>
</evidence>
<accession>Q02AX3</accession>
<dbReference type="AlphaFoldDB" id="Q02AX3"/>
<organism evidence="8">
    <name type="scientific">Solibacter usitatus (strain Ellin6076)</name>
    <dbReference type="NCBI Taxonomy" id="234267"/>
    <lineage>
        <taxon>Bacteria</taxon>
        <taxon>Pseudomonadati</taxon>
        <taxon>Acidobacteriota</taxon>
        <taxon>Terriglobia</taxon>
        <taxon>Bryobacterales</taxon>
        <taxon>Solibacteraceae</taxon>
        <taxon>Candidatus Solibacter</taxon>
    </lineage>
</organism>
<feature type="transmembrane region" description="Helical" evidence="7">
    <location>
        <begin position="68"/>
        <end position="86"/>
    </location>
</feature>
<keyword evidence="4 7" id="KW-1133">Transmembrane helix</keyword>
<dbReference type="PANTHER" id="PTHR39087">
    <property type="entry name" value="UPF0104 MEMBRANE PROTEIN MJ1595"/>
    <property type="match status" value="1"/>
</dbReference>
<dbReference type="Pfam" id="PF03706">
    <property type="entry name" value="LPG_synthase_TM"/>
    <property type="match status" value="1"/>
</dbReference>
<feature type="transmembrane region" description="Helical" evidence="7">
    <location>
        <begin position="145"/>
        <end position="168"/>
    </location>
</feature>
<dbReference type="eggNOG" id="COG0392">
    <property type="taxonomic scope" value="Bacteria"/>
</dbReference>
<dbReference type="InterPro" id="IPR022791">
    <property type="entry name" value="L-PG_synthase/AglD"/>
</dbReference>
<reference evidence="8" key="1">
    <citation type="submission" date="2006-10" db="EMBL/GenBank/DDBJ databases">
        <title>Complete sequence of Solibacter usitatus Ellin6076.</title>
        <authorList>
            <consortium name="US DOE Joint Genome Institute"/>
            <person name="Copeland A."/>
            <person name="Lucas S."/>
            <person name="Lapidus A."/>
            <person name="Barry K."/>
            <person name="Detter J.C."/>
            <person name="Glavina del Rio T."/>
            <person name="Hammon N."/>
            <person name="Israni S."/>
            <person name="Dalin E."/>
            <person name="Tice H."/>
            <person name="Pitluck S."/>
            <person name="Thompson L.S."/>
            <person name="Brettin T."/>
            <person name="Bruce D."/>
            <person name="Han C."/>
            <person name="Tapia R."/>
            <person name="Gilna P."/>
            <person name="Schmutz J."/>
            <person name="Larimer F."/>
            <person name="Land M."/>
            <person name="Hauser L."/>
            <person name="Kyrpides N."/>
            <person name="Mikhailova N."/>
            <person name="Janssen P.H."/>
            <person name="Kuske C.R."/>
            <person name="Richardson P."/>
        </authorList>
    </citation>
    <scope>NUCLEOTIDE SEQUENCE</scope>
    <source>
        <strain evidence="8">Ellin6076</strain>
    </source>
</reference>
<keyword evidence="5 7" id="KW-0472">Membrane</keyword>
<dbReference type="STRING" id="234267.Acid_0794"/>
<dbReference type="GO" id="GO:0005886">
    <property type="term" value="C:plasma membrane"/>
    <property type="evidence" value="ECO:0007669"/>
    <property type="project" value="UniProtKB-SubCell"/>
</dbReference>
<name>Q02AX3_SOLUE</name>
<dbReference type="HOGENOM" id="CLU_048072_3_1_0"/>
<dbReference type="KEGG" id="sus:Acid_0794"/>
<gene>
    <name evidence="8" type="ordered locus">Acid_0794</name>
</gene>
<dbReference type="PANTHER" id="PTHR39087:SF2">
    <property type="entry name" value="UPF0104 MEMBRANE PROTEIN MJ1595"/>
    <property type="match status" value="1"/>
</dbReference>
<evidence type="ECO:0000313" key="8">
    <source>
        <dbReference type="EMBL" id="ABJ81793.1"/>
    </source>
</evidence>
<proteinExistence type="predicted"/>
<feature type="region of interest" description="Disordered" evidence="6">
    <location>
        <begin position="1"/>
        <end position="21"/>
    </location>
</feature>
<comment type="subcellular location">
    <subcellularLocation>
        <location evidence="1">Cell membrane</location>
        <topology evidence="1">Multi-pass membrane protein</topology>
    </subcellularLocation>
</comment>
<keyword evidence="3 7" id="KW-0812">Transmembrane</keyword>
<evidence type="ECO:0000256" key="3">
    <source>
        <dbReference type="ARBA" id="ARBA00022692"/>
    </source>
</evidence>
<feature type="transmembrane region" description="Helical" evidence="7">
    <location>
        <begin position="29"/>
        <end position="48"/>
    </location>
</feature>
<dbReference type="EMBL" id="CP000473">
    <property type="protein sequence ID" value="ABJ81793.1"/>
    <property type="molecule type" value="Genomic_DNA"/>
</dbReference>
<evidence type="ECO:0000256" key="2">
    <source>
        <dbReference type="ARBA" id="ARBA00022475"/>
    </source>
</evidence>
<feature type="transmembrane region" description="Helical" evidence="7">
    <location>
        <begin position="251"/>
        <end position="273"/>
    </location>
</feature>
<evidence type="ECO:0000256" key="6">
    <source>
        <dbReference type="SAM" id="MobiDB-lite"/>
    </source>
</evidence>
<protein>
    <submittedName>
        <fullName evidence="8">Uncharacterized protein</fullName>
    </submittedName>
</protein>
<feature type="transmembrane region" description="Helical" evidence="7">
    <location>
        <begin position="107"/>
        <end position="125"/>
    </location>
</feature>
<feature type="transmembrane region" description="Helical" evidence="7">
    <location>
        <begin position="280"/>
        <end position="300"/>
    </location>
</feature>
<evidence type="ECO:0000256" key="4">
    <source>
        <dbReference type="ARBA" id="ARBA00022989"/>
    </source>
</evidence>
<feature type="transmembrane region" description="Helical" evidence="7">
    <location>
        <begin position="180"/>
        <end position="206"/>
    </location>
</feature>
<evidence type="ECO:0000256" key="5">
    <source>
        <dbReference type="ARBA" id="ARBA00023136"/>
    </source>
</evidence>
<feature type="transmembrane region" description="Helical" evidence="7">
    <location>
        <begin position="331"/>
        <end position="353"/>
    </location>
</feature>
<evidence type="ECO:0000256" key="1">
    <source>
        <dbReference type="ARBA" id="ARBA00004651"/>
    </source>
</evidence>
<keyword evidence="2" id="KW-1003">Cell membrane</keyword>
<dbReference type="NCBIfam" id="TIGR00374">
    <property type="entry name" value="flippase-like domain"/>
    <property type="match status" value="1"/>
</dbReference>
<dbReference type="InParanoid" id="Q02AX3"/>